<dbReference type="RefSeq" id="XP_033232923.1">
    <property type="nucleotide sequence ID" value="XM_033377032.1"/>
</dbReference>
<name>A0A6I8VPX9_DROPS</name>
<evidence type="ECO:0000256" key="2">
    <source>
        <dbReference type="ARBA" id="ARBA00022900"/>
    </source>
</evidence>
<dbReference type="KEGG" id="dpo:117183351"/>
<keyword evidence="5" id="KW-1185">Reference proteome</keyword>
<dbReference type="InterPro" id="IPR050098">
    <property type="entry name" value="TFPI/VKTCI-like"/>
</dbReference>
<reference evidence="5" key="1">
    <citation type="submission" date="2024-06" db="UniProtKB">
        <authorList>
            <consortium name="RefSeq"/>
        </authorList>
    </citation>
    <scope>NUCLEOTIDE SEQUENCE [LARGE SCALE GENOMIC DNA]</scope>
    <source>
        <strain evidence="5">MV2-25</strain>
    </source>
</reference>
<feature type="domain" description="BPTI/Kunitz inhibitor" evidence="4">
    <location>
        <begin position="33"/>
        <end position="83"/>
    </location>
</feature>
<dbReference type="PROSITE" id="PS50279">
    <property type="entry name" value="BPTI_KUNITZ_2"/>
    <property type="match status" value="1"/>
</dbReference>
<feature type="chain" id="PRO_5026302139" evidence="3">
    <location>
        <begin position="21"/>
        <end position="93"/>
    </location>
</feature>
<dbReference type="InterPro" id="IPR002223">
    <property type="entry name" value="Kunitz_BPTI"/>
</dbReference>
<dbReference type="ExpressionAtlas" id="A0A6I8VPX9">
    <property type="expression patterns" value="baseline"/>
</dbReference>
<keyword evidence="3" id="KW-0732">Signal</keyword>
<evidence type="ECO:0000259" key="4">
    <source>
        <dbReference type="PROSITE" id="PS50279"/>
    </source>
</evidence>
<feature type="signal peptide" evidence="3">
    <location>
        <begin position="1"/>
        <end position="20"/>
    </location>
</feature>
<dbReference type="SMART" id="SM00131">
    <property type="entry name" value="KU"/>
    <property type="match status" value="1"/>
</dbReference>
<proteinExistence type="predicted"/>
<keyword evidence="1" id="KW-0646">Protease inhibitor</keyword>
<evidence type="ECO:0000256" key="1">
    <source>
        <dbReference type="ARBA" id="ARBA00022690"/>
    </source>
</evidence>
<accession>A0A6I8VPX9</accession>
<dbReference type="PRINTS" id="PR00759">
    <property type="entry name" value="BASICPTASE"/>
</dbReference>
<dbReference type="PANTHER" id="PTHR10083">
    <property type="entry name" value="KUNITZ-TYPE PROTEASE INHIBITOR-RELATED"/>
    <property type="match status" value="1"/>
</dbReference>
<dbReference type="SUPFAM" id="SSF57362">
    <property type="entry name" value="BPTI-like"/>
    <property type="match status" value="1"/>
</dbReference>
<dbReference type="AlphaFoldDB" id="A0A6I8VPX9"/>
<evidence type="ECO:0000313" key="5">
    <source>
        <dbReference type="Proteomes" id="UP000001819"/>
    </source>
</evidence>
<dbReference type="Pfam" id="PF00014">
    <property type="entry name" value="Kunitz_BPTI"/>
    <property type="match status" value="1"/>
</dbReference>
<evidence type="ECO:0000313" key="6">
    <source>
        <dbReference type="RefSeq" id="XP_033232923.1"/>
    </source>
</evidence>
<gene>
    <name evidence="6" type="primary">LOC117183351</name>
</gene>
<sequence>MVKLILNIVILSLLQCLALALSPHIIFYRNKLCTEPLSYGSCRSIQKRWYHDPRSKSCKVFYYSGCGGNYNRFISKTVCMEYCSNPSSPYSVK</sequence>
<organism evidence="5 6">
    <name type="scientific">Drosophila pseudoobscura pseudoobscura</name>
    <name type="common">Fruit fly</name>
    <dbReference type="NCBI Taxonomy" id="46245"/>
    <lineage>
        <taxon>Eukaryota</taxon>
        <taxon>Metazoa</taxon>
        <taxon>Ecdysozoa</taxon>
        <taxon>Arthropoda</taxon>
        <taxon>Hexapoda</taxon>
        <taxon>Insecta</taxon>
        <taxon>Pterygota</taxon>
        <taxon>Neoptera</taxon>
        <taxon>Endopterygota</taxon>
        <taxon>Diptera</taxon>
        <taxon>Brachycera</taxon>
        <taxon>Muscomorpha</taxon>
        <taxon>Ephydroidea</taxon>
        <taxon>Drosophilidae</taxon>
        <taxon>Drosophila</taxon>
        <taxon>Sophophora</taxon>
    </lineage>
</organism>
<keyword evidence="2" id="KW-0722">Serine protease inhibitor</keyword>
<dbReference type="InParanoid" id="A0A6I8VPX9"/>
<dbReference type="Gene3D" id="4.10.410.10">
    <property type="entry name" value="Pancreatic trypsin inhibitor Kunitz domain"/>
    <property type="match status" value="1"/>
</dbReference>
<protein>
    <submittedName>
        <fullName evidence="6">U-actitoxin-Avd3s-like</fullName>
    </submittedName>
</protein>
<dbReference type="GO" id="GO:0004867">
    <property type="term" value="F:serine-type endopeptidase inhibitor activity"/>
    <property type="evidence" value="ECO:0007669"/>
    <property type="project" value="UniProtKB-KW"/>
</dbReference>
<dbReference type="InterPro" id="IPR036880">
    <property type="entry name" value="Kunitz_BPTI_sf"/>
</dbReference>
<dbReference type="PROSITE" id="PS00280">
    <property type="entry name" value="BPTI_KUNITZ_1"/>
    <property type="match status" value="1"/>
</dbReference>
<evidence type="ECO:0000256" key="3">
    <source>
        <dbReference type="SAM" id="SignalP"/>
    </source>
</evidence>
<dbReference type="Proteomes" id="UP000001819">
    <property type="component" value="Chromosome 2"/>
</dbReference>
<dbReference type="InterPro" id="IPR020901">
    <property type="entry name" value="Prtase_inh_Kunz-CS"/>
</dbReference>
<reference evidence="6" key="2">
    <citation type="submission" date="2025-08" db="UniProtKB">
        <authorList>
            <consortium name="RefSeq"/>
        </authorList>
    </citation>
    <scope>IDENTIFICATION</scope>
    <source>
        <strain evidence="6">MV-25-SWS-2005</strain>
        <tissue evidence="6">Whole body</tissue>
    </source>
</reference>